<evidence type="ECO:0000313" key="2">
    <source>
        <dbReference type="EMBL" id="TCT15695.1"/>
    </source>
</evidence>
<dbReference type="RefSeq" id="WP_132251584.1">
    <property type="nucleotide sequence ID" value="NZ_SMAL01000003.1"/>
</dbReference>
<comment type="caution">
    <text evidence="2">The sequence shown here is derived from an EMBL/GenBank/DDBJ whole genome shotgun (WGS) entry which is preliminary data.</text>
</comment>
<organism evidence="2 3">
    <name type="scientific">Natranaerovirga pectinivora</name>
    <dbReference type="NCBI Taxonomy" id="682400"/>
    <lineage>
        <taxon>Bacteria</taxon>
        <taxon>Bacillati</taxon>
        <taxon>Bacillota</taxon>
        <taxon>Clostridia</taxon>
        <taxon>Lachnospirales</taxon>
        <taxon>Natranaerovirgaceae</taxon>
        <taxon>Natranaerovirga</taxon>
    </lineage>
</organism>
<dbReference type="OrthoDB" id="2062630at2"/>
<accession>A0A4R3MN53</accession>
<dbReference type="Proteomes" id="UP000294902">
    <property type="component" value="Unassembled WGS sequence"/>
</dbReference>
<keyword evidence="1" id="KW-0812">Transmembrane</keyword>
<feature type="transmembrane region" description="Helical" evidence="1">
    <location>
        <begin position="21"/>
        <end position="54"/>
    </location>
</feature>
<evidence type="ECO:0000313" key="3">
    <source>
        <dbReference type="Proteomes" id="UP000294902"/>
    </source>
</evidence>
<proteinExistence type="predicted"/>
<keyword evidence="1" id="KW-0472">Membrane</keyword>
<gene>
    <name evidence="2" type="ORF">EDC18_103406</name>
</gene>
<reference evidence="2 3" key="1">
    <citation type="submission" date="2019-03" db="EMBL/GenBank/DDBJ databases">
        <title>Genomic Encyclopedia of Type Strains, Phase IV (KMG-IV): sequencing the most valuable type-strain genomes for metagenomic binning, comparative biology and taxonomic classification.</title>
        <authorList>
            <person name="Goeker M."/>
        </authorList>
    </citation>
    <scope>NUCLEOTIDE SEQUENCE [LARGE SCALE GENOMIC DNA]</scope>
    <source>
        <strain evidence="2 3">DSM 24629</strain>
    </source>
</reference>
<sequence length="166" mass="19300">MNEAFAEQIVKRKQKPSDMILKVLIVILAIILMSASLILNIVGVILAVLIMWGAYRLYTNLNVEFEYSLSVGEIEIDKIYHKSRRKKIINFDVKKIQIMAPVFSKQYDKELSDYNKVFDFTKGHISDDTYGIIVVVDKEKYKILIDPNEKFLNTIKTHIARKVMEK</sequence>
<name>A0A4R3MN53_9FIRM</name>
<protein>
    <recommendedName>
        <fullName evidence="4">PH (Pleckstrin Homology) domain-containing protein</fullName>
    </recommendedName>
</protein>
<dbReference type="Pfam" id="PF19601">
    <property type="entry name" value="DUF6106"/>
    <property type="match status" value="1"/>
</dbReference>
<dbReference type="AlphaFoldDB" id="A0A4R3MN53"/>
<evidence type="ECO:0008006" key="4">
    <source>
        <dbReference type="Google" id="ProtNLM"/>
    </source>
</evidence>
<dbReference type="EMBL" id="SMAL01000003">
    <property type="protein sequence ID" value="TCT15695.1"/>
    <property type="molecule type" value="Genomic_DNA"/>
</dbReference>
<keyword evidence="3" id="KW-1185">Reference proteome</keyword>
<dbReference type="InterPro" id="IPR046088">
    <property type="entry name" value="DUF6106"/>
</dbReference>
<keyword evidence="1" id="KW-1133">Transmembrane helix</keyword>
<evidence type="ECO:0000256" key="1">
    <source>
        <dbReference type="SAM" id="Phobius"/>
    </source>
</evidence>